<comment type="caution">
    <text evidence="1">The sequence shown here is derived from an EMBL/GenBank/DDBJ whole genome shotgun (WGS) entry which is preliminary data.</text>
</comment>
<evidence type="ECO:0000313" key="1">
    <source>
        <dbReference type="EMBL" id="PHH50895.1"/>
    </source>
</evidence>
<dbReference type="EMBL" id="APWK03000109">
    <property type="protein sequence ID" value="PHH50895.1"/>
    <property type="molecule type" value="Genomic_DNA"/>
</dbReference>
<organism evidence="1 2">
    <name type="scientific">Ceratocystis fimbriata CBS 114723</name>
    <dbReference type="NCBI Taxonomy" id="1035309"/>
    <lineage>
        <taxon>Eukaryota</taxon>
        <taxon>Fungi</taxon>
        <taxon>Dikarya</taxon>
        <taxon>Ascomycota</taxon>
        <taxon>Pezizomycotina</taxon>
        <taxon>Sordariomycetes</taxon>
        <taxon>Hypocreomycetidae</taxon>
        <taxon>Microascales</taxon>
        <taxon>Ceratocystidaceae</taxon>
        <taxon>Ceratocystis</taxon>
    </lineage>
</organism>
<accession>A0A2C5WXI0</accession>
<reference evidence="1 2" key="2">
    <citation type="journal article" date="2013" name="IMA Fungus">
        <title>IMA Genome-F 1: Ceratocystis fimbriata: Draft nuclear genome sequence for the plant pathogen, Ceratocystis fimbriata.</title>
        <authorList>
            <person name="Wilken P.M."/>
            <person name="Steenkamp E.T."/>
            <person name="Wingfield M.J."/>
            <person name="de Beer Z.W."/>
            <person name="Wingfield B.D."/>
        </authorList>
    </citation>
    <scope>NUCLEOTIDE SEQUENCE [LARGE SCALE GENOMIC DNA]</scope>
    <source>
        <strain evidence="1 2">CBS 114723</strain>
    </source>
</reference>
<evidence type="ECO:0000313" key="2">
    <source>
        <dbReference type="Proteomes" id="UP000222788"/>
    </source>
</evidence>
<keyword evidence="2" id="KW-1185">Reference proteome</keyword>
<protein>
    <submittedName>
        <fullName evidence="1">Uncharacterized protein</fullName>
    </submittedName>
</protein>
<dbReference type="Proteomes" id="UP000222788">
    <property type="component" value="Unassembled WGS sequence"/>
</dbReference>
<proteinExistence type="predicted"/>
<name>A0A2C5WXI0_9PEZI</name>
<gene>
    <name evidence="1" type="ORF">CFIMG_004383RAa</name>
</gene>
<sequence length="73" mass="8283">MSLKAGAIFSEVRVHARTWNTLGGTRPTSHSVVRMKVIIRRPGWVGRALEPIVRPSFSRANLNKHCYGKVRDR</sequence>
<dbReference type="AlphaFoldDB" id="A0A2C5WXI0"/>
<reference evidence="1 2" key="1">
    <citation type="journal article" date="2013" name="Fungal Biol.">
        <title>Analysis of microsatellite markers in the genome of the plant pathogen Ceratocystis fimbriata.</title>
        <authorList>
            <person name="Simpson M.C."/>
            <person name="Wilken P.M."/>
            <person name="Coetzee M.P."/>
            <person name="Wingfield M.J."/>
            <person name="Wingfield B.D."/>
        </authorList>
    </citation>
    <scope>NUCLEOTIDE SEQUENCE [LARGE SCALE GENOMIC DNA]</scope>
    <source>
        <strain evidence="1 2">CBS 114723</strain>
    </source>
</reference>